<keyword evidence="6" id="KW-0175">Coiled coil</keyword>
<reference evidence="11" key="1">
    <citation type="submission" date="2016-10" db="EMBL/GenBank/DDBJ databases">
        <authorList>
            <person name="Varghese N."/>
            <person name="Submissions S."/>
        </authorList>
    </citation>
    <scope>NUCLEOTIDE SEQUENCE [LARGE SCALE GENOMIC DNA]</scope>
    <source>
        <strain evidence="11">CGMCC 1.6963</strain>
    </source>
</reference>
<evidence type="ECO:0000259" key="9">
    <source>
        <dbReference type="PROSITE" id="PS50156"/>
    </source>
</evidence>
<evidence type="ECO:0000256" key="6">
    <source>
        <dbReference type="SAM" id="Coils"/>
    </source>
</evidence>
<evidence type="ECO:0000313" key="10">
    <source>
        <dbReference type="EMBL" id="SES26126.1"/>
    </source>
</evidence>
<dbReference type="RefSeq" id="WP_091758781.1">
    <property type="nucleotide sequence ID" value="NZ_FOHB01000004.1"/>
</dbReference>
<keyword evidence="11" id="KW-1185">Reference proteome</keyword>
<dbReference type="OrthoDB" id="7051771at2"/>
<dbReference type="STRING" id="587636.SAMN05216199_2619"/>
<feature type="coiled-coil region" evidence="6">
    <location>
        <begin position="117"/>
        <end position="165"/>
    </location>
</feature>
<dbReference type="PROSITE" id="PS50156">
    <property type="entry name" value="SSD"/>
    <property type="match status" value="1"/>
</dbReference>
<feature type="transmembrane region" description="Helical" evidence="8">
    <location>
        <begin position="376"/>
        <end position="404"/>
    </location>
</feature>
<name>A0A1H9VWI9_9MICO</name>
<feature type="transmembrane region" description="Helical" evidence="8">
    <location>
        <begin position="16"/>
        <end position="38"/>
    </location>
</feature>
<protein>
    <submittedName>
        <fullName evidence="10">Putative drug exporter of the RND superfamily</fullName>
    </submittedName>
</protein>
<dbReference type="InterPro" id="IPR000731">
    <property type="entry name" value="SSD"/>
</dbReference>
<feature type="transmembrane region" description="Helical" evidence="8">
    <location>
        <begin position="653"/>
        <end position="674"/>
    </location>
</feature>
<keyword evidence="4 8" id="KW-1133">Transmembrane helix</keyword>
<evidence type="ECO:0000256" key="1">
    <source>
        <dbReference type="ARBA" id="ARBA00004651"/>
    </source>
</evidence>
<gene>
    <name evidence="10" type="ORF">SAMN05216199_2619</name>
</gene>
<dbReference type="InterPro" id="IPR004869">
    <property type="entry name" value="MMPL_dom"/>
</dbReference>
<feature type="transmembrane region" description="Helical" evidence="8">
    <location>
        <begin position="768"/>
        <end position="787"/>
    </location>
</feature>
<dbReference type="Pfam" id="PF03176">
    <property type="entry name" value="MMPL"/>
    <property type="match status" value="2"/>
</dbReference>
<feature type="transmembrane region" description="Helical" evidence="8">
    <location>
        <begin position="410"/>
        <end position="434"/>
    </location>
</feature>
<dbReference type="SUPFAM" id="SSF82866">
    <property type="entry name" value="Multidrug efflux transporter AcrB transmembrane domain"/>
    <property type="match status" value="2"/>
</dbReference>
<evidence type="ECO:0000256" key="4">
    <source>
        <dbReference type="ARBA" id="ARBA00022989"/>
    </source>
</evidence>
<feature type="transmembrane region" description="Helical" evidence="8">
    <location>
        <begin position="470"/>
        <end position="494"/>
    </location>
</feature>
<feature type="transmembrane region" description="Helical" evidence="8">
    <location>
        <begin position="309"/>
        <end position="329"/>
    </location>
</feature>
<evidence type="ECO:0000256" key="7">
    <source>
        <dbReference type="SAM" id="MobiDB-lite"/>
    </source>
</evidence>
<feature type="transmembrane region" description="Helical" evidence="8">
    <location>
        <begin position="627"/>
        <end position="646"/>
    </location>
</feature>
<dbReference type="PANTHER" id="PTHR33406:SF13">
    <property type="entry name" value="MEMBRANE PROTEIN YDFJ"/>
    <property type="match status" value="1"/>
</dbReference>
<dbReference type="AlphaFoldDB" id="A0A1H9VWI9"/>
<feature type="region of interest" description="Disordered" evidence="7">
    <location>
        <begin position="840"/>
        <end position="866"/>
    </location>
</feature>
<evidence type="ECO:0000256" key="2">
    <source>
        <dbReference type="ARBA" id="ARBA00022475"/>
    </source>
</evidence>
<feature type="transmembrane region" description="Helical" evidence="8">
    <location>
        <begin position="694"/>
        <end position="718"/>
    </location>
</feature>
<dbReference type="Proteomes" id="UP000199019">
    <property type="component" value="Unassembled WGS sequence"/>
</dbReference>
<evidence type="ECO:0000313" key="11">
    <source>
        <dbReference type="Proteomes" id="UP000199019"/>
    </source>
</evidence>
<dbReference type="PANTHER" id="PTHR33406">
    <property type="entry name" value="MEMBRANE PROTEIN MJ1562-RELATED"/>
    <property type="match status" value="1"/>
</dbReference>
<feature type="domain" description="SSD" evidence="9">
    <location>
        <begin position="293"/>
        <end position="433"/>
    </location>
</feature>
<evidence type="ECO:0000256" key="5">
    <source>
        <dbReference type="ARBA" id="ARBA00023136"/>
    </source>
</evidence>
<evidence type="ECO:0000256" key="3">
    <source>
        <dbReference type="ARBA" id="ARBA00022692"/>
    </source>
</evidence>
<evidence type="ECO:0000256" key="8">
    <source>
        <dbReference type="SAM" id="Phobius"/>
    </source>
</evidence>
<sequence length="883" mass="92661">MATFLYRLGRLAARRAWLTIGTWLAVLAILGGLMAAFATPPTAQISIPGAGFQTVLAKLGREIPAAAGGIGTITVETRDGKAFTADQRAAVETTIAAWEKAPHVQSVTDPFANQKRLDDAAAKVAGADRKLATEEANLEFGHNFLNMGAIDLDKARAELARLERAGQGDSARANELRFEIPHRVKGNADLAARLREGDRKIADARAGLAVGQRTLALSDGLRFVSTDGSATMLQIQFDQSIPQLDPKVRAEVPRIGEQLASDGLRVDYNSDILQTRSVVGAGEVIGLALAGVVLVVMLGTLVAAGLPLLVGLIGVGAGLLAAMVATAFFEMNSMTPALALMLGLAVGIDYALFIVNRHRQQLLHGMNLQHSIGMATGTAGNAVVVAGVTVVISLAALTVTGLPILAQMGLVAAGTVLMTVLVALTVTPAVLSLMGERVLPRRTRIAHERPQRRFGRGQGRWAVHVTNHPVAAIALTVVVIALMAVPAAALRLGLPDGSSEPKDSSAFHSYVTIEKNFGPGANGPIVAMVTLDQPVAAADVSARQLEVGERIKDLDGVRQVVPFGVSADRDTLAFQVVPKEGPTTEATVELVHNLRELRNDLPAGAHLGITGQTVANIEIAERLSAALPLYVAIVVGLSLLLLMAVFRSVVVPLVATAGFLLSVAASFGAVVAVYQWGWLGDLLDVSRPGPILPFMPTLLIGVLFGLAMDYQMFLVSGMHEARAHGEDARTAVRTGFRQGYRVVTAAAIIMVSVFAGFVFAHLTMIRPIGLGLAVGVAVDAFLVRMTLTPAAMHLLGDRAWWIPRWLDRILPNLDVEGAGLRRSLAERGIAGDGGYAAEPGKVDAAPTPVGGNTDAAPALVGGDGAETWHDFERESAGVGASRS</sequence>
<keyword evidence="3 8" id="KW-0812">Transmembrane</keyword>
<feature type="transmembrane region" description="Helical" evidence="8">
    <location>
        <begin position="335"/>
        <end position="355"/>
    </location>
</feature>
<dbReference type="EMBL" id="FOHB01000004">
    <property type="protein sequence ID" value="SES26126.1"/>
    <property type="molecule type" value="Genomic_DNA"/>
</dbReference>
<keyword evidence="2" id="KW-1003">Cell membrane</keyword>
<accession>A0A1H9VWI9</accession>
<organism evidence="10 11">
    <name type="scientific">Pedococcus cremeus</name>
    <dbReference type="NCBI Taxonomy" id="587636"/>
    <lineage>
        <taxon>Bacteria</taxon>
        <taxon>Bacillati</taxon>
        <taxon>Actinomycetota</taxon>
        <taxon>Actinomycetes</taxon>
        <taxon>Micrococcales</taxon>
        <taxon>Intrasporangiaceae</taxon>
        <taxon>Pedococcus</taxon>
    </lineage>
</organism>
<feature type="transmembrane region" description="Helical" evidence="8">
    <location>
        <begin position="284"/>
        <end position="302"/>
    </location>
</feature>
<keyword evidence="5 8" id="KW-0472">Membrane</keyword>
<dbReference type="GO" id="GO:0005886">
    <property type="term" value="C:plasma membrane"/>
    <property type="evidence" value="ECO:0007669"/>
    <property type="project" value="UniProtKB-SubCell"/>
</dbReference>
<feature type="transmembrane region" description="Helical" evidence="8">
    <location>
        <begin position="739"/>
        <end position="762"/>
    </location>
</feature>
<dbReference type="Gene3D" id="1.20.1640.10">
    <property type="entry name" value="Multidrug efflux transporter AcrB transmembrane domain"/>
    <property type="match status" value="2"/>
</dbReference>
<comment type="subcellular location">
    <subcellularLocation>
        <location evidence="1">Cell membrane</location>
        <topology evidence="1">Multi-pass membrane protein</topology>
    </subcellularLocation>
</comment>
<proteinExistence type="predicted"/>
<dbReference type="InterPro" id="IPR050545">
    <property type="entry name" value="Mycobact_MmpL"/>
</dbReference>